<dbReference type="Gene3D" id="3.40.50.300">
    <property type="entry name" value="P-loop containing nucleotide triphosphate hydrolases"/>
    <property type="match status" value="2"/>
</dbReference>
<dbReference type="InterPro" id="IPR003959">
    <property type="entry name" value="ATPase_AAA_core"/>
</dbReference>
<dbReference type="PIRSF" id="PIRSF029347">
    <property type="entry name" value="RecF"/>
    <property type="match status" value="1"/>
</dbReference>
<reference evidence="3 4" key="1">
    <citation type="journal article" date="2021" name="Arch. Microbiol.">
        <title>Cellulosimicrobium fucosivorans sp. nov., isolated from San Elijo Lagoon, contains a fucose metabolic pathway linked to carotenoid production.</title>
        <authorList>
            <person name="Aviles F.A."/>
            <person name="Kyndt J.A."/>
        </authorList>
    </citation>
    <scope>NUCLEOTIDE SEQUENCE [LARGE SCALE GENOMIC DNA]</scope>
    <source>
        <strain evidence="3 4">SE3</strain>
    </source>
</reference>
<evidence type="ECO:0000259" key="2">
    <source>
        <dbReference type="Pfam" id="PF13304"/>
    </source>
</evidence>
<comment type="caution">
    <text evidence="3">The sequence shown here is derived from an EMBL/GenBank/DDBJ whole genome shotgun (WGS) entry which is preliminary data.</text>
</comment>
<name>A0ABX0BAK5_9MICO</name>
<protein>
    <submittedName>
        <fullName evidence="3">AAA family ATPase</fullName>
    </submittedName>
</protein>
<keyword evidence="1" id="KW-0227">DNA damage</keyword>
<keyword evidence="1" id="KW-0742">SOS response</keyword>
<feature type="domain" description="ATPase AAA-type core" evidence="2">
    <location>
        <begin position="30"/>
        <end position="335"/>
    </location>
</feature>
<dbReference type="InterPro" id="IPR027417">
    <property type="entry name" value="P-loop_NTPase"/>
</dbReference>
<dbReference type="InterPro" id="IPR014555">
    <property type="entry name" value="RecF-like"/>
</dbReference>
<evidence type="ECO:0000313" key="3">
    <source>
        <dbReference type="EMBL" id="NDO89565.1"/>
    </source>
</evidence>
<gene>
    <name evidence="3" type="ORF">GYH36_08825</name>
</gene>
<organism evidence="3 4">
    <name type="scientific">Cellulosimicrobium composti</name>
    <dbReference type="NCBI Taxonomy" id="2672572"/>
    <lineage>
        <taxon>Bacteria</taxon>
        <taxon>Bacillati</taxon>
        <taxon>Actinomycetota</taxon>
        <taxon>Actinomycetes</taxon>
        <taxon>Micrococcales</taxon>
        <taxon>Promicromonosporaceae</taxon>
        <taxon>Cellulosimicrobium</taxon>
    </lineage>
</organism>
<keyword evidence="4" id="KW-1185">Reference proteome</keyword>
<dbReference type="Pfam" id="PF13304">
    <property type="entry name" value="AAA_21"/>
    <property type="match status" value="1"/>
</dbReference>
<evidence type="ECO:0000313" key="4">
    <source>
        <dbReference type="Proteomes" id="UP000471672"/>
    </source>
</evidence>
<dbReference type="SUPFAM" id="SSF52540">
    <property type="entry name" value="P-loop containing nucleoside triphosphate hydrolases"/>
    <property type="match status" value="1"/>
</dbReference>
<accession>A0ABX0BAK5</accession>
<dbReference type="Proteomes" id="UP000471672">
    <property type="component" value="Unassembled WGS sequence"/>
</dbReference>
<evidence type="ECO:0000256" key="1">
    <source>
        <dbReference type="ARBA" id="ARBA00023236"/>
    </source>
</evidence>
<sequence length="396" mass="43087">MSATRRFDINRVRLQHYRSIKRCDVLLEDLTVLVGPNGSGKSNFVDSLRFVSQSLGENLDNALRERGGAAEVRRRSAGHPTHFTIELNFTGDGFTGGYMFKIGAVKGGDYRVTHERCVVHRDDTLADEDVFYEVRDGQLVASSFLTPLPPSADDRLYLVHAAAIPDFRPVFDGLSDVNVYNLNPGVMRAPQRPDAGDLLRRDGSNIASVLEHLRRTAPGVKNKVEEYLRLVVPGTVAAERVSYGAYESLEFRQHVEGREDAWTFPATSMSDGTLRALGILVALFAPGSSGYSPIGIEEPETALHPAAAGLLLEALSLASRERQVVATSHSPELLDSSDLRPENILTVRAEAGVTSIGAMAPAAAEALRDGSYTAGELLRVDQLQPPLPIEQPGLFE</sequence>
<proteinExistence type="predicted"/>
<dbReference type="PANTHER" id="PTHR32182">
    <property type="entry name" value="DNA REPLICATION AND REPAIR PROTEIN RECF"/>
    <property type="match status" value="1"/>
</dbReference>
<dbReference type="EMBL" id="JAAFAN010000024">
    <property type="protein sequence ID" value="NDO89565.1"/>
    <property type="molecule type" value="Genomic_DNA"/>
</dbReference>
<dbReference type="PANTHER" id="PTHR32182:SF22">
    <property type="entry name" value="ATP-DEPENDENT ENDONUCLEASE, OLD FAMILY-RELATED"/>
    <property type="match status" value="1"/>
</dbReference>